<keyword evidence="7 9" id="KW-0472">Membrane</keyword>
<name>A0ABY0V7E6_9ACTO</name>
<dbReference type="NCBIfam" id="TIGR00688">
    <property type="entry name" value="rarD"/>
    <property type="match status" value="1"/>
</dbReference>
<evidence type="ECO:0000256" key="5">
    <source>
        <dbReference type="ARBA" id="ARBA00022692"/>
    </source>
</evidence>
<evidence type="ECO:0000313" key="12">
    <source>
        <dbReference type="Proteomes" id="UP000198976"/>
    </source>
</evidence>
<feature type="transmembrane region" description="Helical" evidence="9">
    <location>
        <begin position="104"/>
        <end position="121"/>
    </location>
</feature>
<proteinExistence type="inferred from homology"/>
<feature type="transmembrane region" description="Helical" evidence="9">
    <location>
        <begin position="150"/>
        <end position="167"/>
    </location>
</feature>
<feature type="transmembrane region" description="Helical" evidence="9">
    <location>
        <begin position="236"/>
        <end position="254"/>
    </location>
</feature>
<evidence type="ECO:0000256" key="3">
    <source>
        <dbReference type="ARBA" id="ARBA00022448"/>
    </source>
</evidence>
<dbReference type="Pfam" id="PF00892">
    <property type="entry name" value="EamA"/>
    <property type="match status" value="1"/>
</dbReference>
<gene>
    <name evidence="11" type="ORF">SAMN04489714_1085</name>
</gene>
<dbReference type="EMBL" id="LT629792">
    <property type="protein sequence ID" value="SDT94128.1"/>
    <property type="molecule type" value="Genomic_DNA"/>
</dbReference>
<feature type="transmembrane region" description="Helical" evidence="9">
    <location>
        <begin position="179"/>
        <end position="197"/>
    </location>
</feature>
<keyword evidence="6 9" id="KW-1133">Transmembrane helix</keyword>
<dbReference type="RefSeq" id="WP_092648581.1">
    <property type="nucleotide sequence ID" value="NZ_LT629792.1"/>
</dbReference>
<evidence type="ECO:0000256" key="9">
    <source>
        <dbReference type="SAM" id="Phobius"/>
    </source>
</evidence>
<dbReference type="Proteomes" id="UP000198976">
    <property type="component" value="Chromosome I"/>
</dbReference>
<feature type="transmembrane region" description="Helical" evidence="9">
    <location>
        <begin position="33"/>
        <end position="52"/>
    </location>
</feature>
<accession>A0ABY0V7E6</accession>
<reference evidence="11 12" key="1">
    <citation type="submission" date="2016-10" db="EMBL/GenBank/DDBJ databases">
        <authorList>
            <person name="Varghese N."/>
            <person name="Submissions S."/>
        </authorList>
    </citation>
    <scope>NUCLEOTIDE SEQUENCE [LARGE SCALE GENOMIC DNA]</scope>
    <source>
        <strain evidence="11 12">DSM 9169</strain>
    </source>
</reference>
<feature type="region of interest" description="Disordered" evidence="8">
    <location>
        <begin position="307"/>
        <end position="328"/>
    </location>
</feature>
<keyword evidence="3" id="KW-0813">Transport</keyword>
<feature type="transmembrane region" description="Helical" evidence="9">
    <location>
        <begin position="209"/>
        <end position="229"/>
    </location>
</feature>
<evidence type="ECO:0000256" key="4">
    <source>
        <dbReference type="ARBA" id="ARBA00022475"/>
    </source>
</evidence>
<comment type="subcellular location">
    <subcellularLocation>
        <location evidence="1">Cell membrane</location>
        <topology evidence="1">Multi-pass membrane protein</topology>
    </subcellularLocation>
</comment>
<feature type="domain" description="EamA" evidence="10">
    <location>
        <begin position="153"/>
        <end position="279"/>
    </location>
</feature>
<evidence type="ECO:0000313" key="11">
    <source>
        <dbReference type="EMBL" id="SDT94128.1"/>
    </source>
</evidence>
<feature type="transmembrane region" description="Helical" evidence="9">
    <location>
        <begin position="73"/>
        <end position="92"/>
    </location>
</feature>
<evidence type="ECO:0000259" key="10">
    <source>
        <dbReference type="Pfam" id="PF00892"/>
    </source>
</evidence>
<keyword evidence="4" id="KW-1003">Cell membrane</keyword>
<sequence length="328" mass="36449">MNKVGIGVSLLASVTFAAFTYIAKFTPPLSGTQLWGWRIMLTVPGIILTFIVTGRGRSLVREIQTVRENPSRLLSYAFCAPMLAVQMLLFGWAPQMGRTLELALGYFLMPVVMVLAGRFVYKERMSPLSALAAVLAGCAVIYQVASTGQLGWVALIVALGYPLYFMVHKYFHTEGVSALTWEMILASPLALWFALARGGVNVPRENPRLIWIILLIGAVSVVAMIVYALSARMLPYSVFGLMTYVEPVLVSLLAMAAGERISPGEIILYIGIYTAVGLLGVDGLLAIVHRERWRAFPARPWIKRRRRKSPRSRHFRRDRTSRSINSTN</sequence>
<evidence type="ECO:0000256" key="7">
    <source>
        <dbReference type="ARBA" id="ARBA00023136"/>
    </source>
</evidence>
<feature type="transmembrane region" description="Helical" evidence="9">
    <location>
        <begin position="128"/>
        <end position="144"/>
    </location>
</feature>
<evidence type="ECO:0000256" key="8">
    <source>
        <dbReference type="SAM" id="MobiDB-lite"/>
    </source>
</evidence>
<dbReference type="InterPro" id="IPR004626">
    <property type="entry name" value="RarD"/>
</dbReference>
<protein>
    <submittedName>
        <fullName evidence="11">Chloramphenicol-sensitive protein RarD</fullName>
    </submittedName>
</protein>
<keyword evidence="12" id="KW-1185">Reference proteome</keyword>
<feature type="transmembrane region" description="Helical" evidence="9">
    <location>
        <begin position="266"/>
        <end position="288"/>
    </location>
</feature>
<dbReference type="InterPro" id="IPR000620">
    <property type="entry name" value="EamA_dom"/>
</dbReference>
<dbReference type="SUPFAM" id="SSF103481">
    <property type="entry name" value="Multidrug resistance efflux transporter EmrE"/>
    <property type="match status" value="2"/>
</dbReference>
<organism evidence="11 12">
    <name type="scientific">Schaalia radingae</name>
    <dbReference type="NCBI Taxonomy" id="131110"/>
    <lineage>
        <taxon>Bacteria</taxon>
        <taxon>Bacillati</taxon>
        <taxon>Actinomycetota</taxon>
        <taxon>Actinomycetes</taxon>
        <taxon>Actinomycetales</taxon>
        <taxon>Actinomycetaceae</taxon>
        <taxon>Schaalia</taxon>
    </lineage>
</organism>
<feature type="compositionally biased region" description="Basic residues" evidence="8">
    <location>
        <begin position="307"/>
        <end position="319"/>
    </location>
</feature>
<keyword evidence="5 9" id="KW-0812">Transmembrane</keyword>
<evidence type="ECO:0000256" key="6">
    <source>
        <dbReference type="ARBA" id="ARBA00022989"/>
    </source>
</evidence>
<dbReference type="InterPro" id="IPR037185">
    <property type="entry name" value="EmrE-like"/>
</dbReference>
<comment type="similarity">
    <text evidence="2">Belongs to the EamA transporter family.</text>
</comment>
<evidence type="ECO:0000256" key="1">
    <source>
        <dbReference type="ARBA" id="ARBA00004651"/>
    </source>
</evidence>
<evidence type="ECO:0000256" key="2">
    <source>
        <dbReference type="ARBA" id="ARBA00007362"/>
    </source>
</evidence>